<sequence length="90" mass="10026">MVMINHEFEDSGTYTYRVSPDVGSWREVAEDRDSDTSLSVSTIVPKLNADLEPSVNLEGEPVMEDLYSFLLGLYKVHFTIPRVLSTGSNG</sequence>
<accession>A0A1R0GQ05</accession>
<organism evidence="1 2">
    <name type="scientific">Smittium mucronatum</name>
    <dbReference type="NCBI Taxonomy" id="133383"/>
    <lineage>
        <taxon>Eukaryota</taxon>
        <taxon>Fungi</taxon>
        <taxon>Fungi incertae sedis</taxon>
        <taxon>Zoopagomycota</taxon>
        <taxon>Kickxellomycotina</taxon>
        <taxon>Harpellomycetes</taxon>
        <taxon>Harpellales</taxon>
        <taxon>Legeriomycetaceae</taxon>
        <taxon>Smittium</taxon>
    </lineage>
</organism>
<name>A0A1R0GQ05_9FUNG</name>
<keyword evidence="2" id="KW-1185">Reference proteome</keyword>
<comment type="caution">
    <text evidence="1">The sequence shown here is derived from an EMBL/GenBank/DDBJ whole genome shotgun (WGS) entry which is preliminary data.</text>
</comment>
<reference evidence="1 2" key="1">
    <citation type="journal article" date="2016" name="Mol. Biol. Evol.">
        <title>Genome-Wide Survey of Gut Fungi (Harpellales) Reveals the First Horizontally Transferred Ubiquitin Gene from a Mosquito Host.</title>
        <authorList>
            <person name="Wang Y."/>
            <person name="White M.M."/>
            <person name="Kvist S."/>
            <person name="Moncalvo J.M."/>
        </authorList>
    </citation>
    <scope>NUCLEOTIDE SEQUENCE [LARGE SCALE GENOMIC DNA]</scope>
    <source>
        <strain evidence="1 2">ALG-7-W6</strain>
    </source>
</reference>
<dbReference type="EMBL" id="LSSL01005175">
    <property type="protein sequence ID" value="OLY78983.1"/>
    <property type="molecule type" value="Genomic_DNA"/>
</dbReference>
<dbReference type="AlphaFoldDB" id="A0A1R0GQ05"/>
<evidence type="ECO:0000313" key="2">
    <source>
        <dbReference type="Proteomes" id="UP000187455"/>
    </source>
</evidence>
<gene>
    <name evidence="1" type="ORF">AYI68_g6958</name>
</gene>
<proteinExistence type="predicted"/>
<protein>
    <submittedName>
        <fullName evidence="1">Uncharacterized protein</fullName>
    </submittedName>
</protein>
<dbReference type="Proteomes" id="UP000187455">
    <property type="component" value="Unassembled WGS sequence"/>
</dbReference>
<evidence type="ECO:0000313" key="1">
    <source>
        <dbReference type="EMBL" id="OLY78983.1"/>
    </source>
</evidence>